<name>A0AC11D6Q1_SHEEP</name>
<gene>
    <name evidence="1" type="primary">COPS9</name>
</gene>
<evidence type="ECO:0000313" key="1">
    <source>
        <dbReference type="Ensembl" id="ENSOARP00020040556.1"/>
    </source>
</evidence>
<accession>A0AC11D6Q1</accession>
<reference evidence="1" key="2">
    <citation type="submission" date="2025-08" db="UniProtKB">
        <authorList>
            <consortium name="Ensembl"/>
        </authorList>
    </citation>
    <scope>IDENTIFICATION</scope>
</reference>
<organism evidence="1">
    <name type="scientific">Ovis aries</name>
    <name type="common">Sheep</name>
    <dbReference type="NCBI Taxonomy" id="9940"/>
    <lineage>
        <taxon>Eukaryota</taxon>
        <taxon>Metazoa</taxon>
        <taxon>Chordata</taxon>
        <taxon>Craniata</taxon>
        <taxon>Vertebrata</taxon>
        <taxon>Euteleostomi</taxon>
        <taxon>Mammalia</taxon>
        <taxon>Eutheria</taxon>
        <taxon>Laurasiatheria</taxon>
        <taxon>Artiodactyla</taxon>
        <taxon>Ruminantia</taxon>
        <taxon>Pecora</taxon>
        <taxon>Bovidae</taxon>
        <taxon>Caprinae</taxon>
        <taxon>Ovis</taxon>
    </lineage>
</organism>
<dbReference type="Ensembl" id="ENSOART00020042923.1">
    <property type="protein sequence ID" value="ENSOARP00020040556.1"/>
    <property type="gene ID" value="ENSOARG00020005309.2"/>
</dbReference>
<proteinExistence type="predicted"/>
<reference evidence="1" key="3">
    <citation type="submission" date="2025-09" db="UniProtKB">
        <authorList>
            <consortium name="Ensembl"/>
        </authorList>
    </citation>
    <scope>IDENTIFICATION</scope>
</reference>
<protein>
    <submittedName>
        <fullName evidence="1">Uncharacterized protein</fullName>
    </submittedName>
</protein>
<reference evidence="1" key="1">
    <citation type="submission" date="2020-11" db="EMBL/GenBank/DDBJ databases">
        <authorList>
            <person name="Davenport K.M."/>
            <person name="Bickhart D.M."/>
            <person name="Smith T.P.L."/>
            <person name="Murdoch B.M."/>
            <person name="Rosen B.D."/>
        </authorList>
    </citation>
    <scope>NUCLEOTIDE SEQUENCE [LARGE SCALE GENOMIC DNA]</scope>
    <source>
        <strain evidence="1">OAR_USU_Benz2616</strain>
    </source>
</reference>
<sequence>MKPAVDEMFPEGAGPYVDLDEAGGSTGLLMDLAANEKAVHADFFNDAVHPDFGAFLLVGTGADCDLEAKYGSDSFKGSVTGSQVLTALVPPPPSSHPSPRFHSQAASLWGASVSHPFTSTQHPHEWSPAVLTGAGAALTVLAVRVAHRVHSTLRVFSRLFKRKRD</sequence>